<dbReference type="AlphaFoldDB" id="A0A382RRN8"/>
<feature type="transmembrane region" description="Helical" evidence="1">
    <location>
        <begin position="130"/>
        <end position="148"/>
    </location>
</feature>
<feature type="non-terminal residue" evidence="3">
    <location>
        <position position="149"/>
    </location>
</feature>
<feature type="transmembrane region" description="Helical" evidence="1">
    <location>
        <begin position="6"/>
        <end position="25"/>
    </location>
</feature>
<protein>
    <recommendedName>
        <fullName evidence="2">Phosphatidic acid phosphatase type 2/haloperoxidase domain-containing protein</fullName>
    </recommendedName>
</protein>
<dbReference type="EMBL" id="UINC01123572">
    <property type="protein sequence ID" value="SVD00120.1"/>
    <property type="molecule type" value="Genomic_DNA"/>
</dbReference>
<proteinExistence type="predicted"/>
<evidence type="ECO:0000259" key="2">
    <source>
        <dbReference type="SMART" id="SM00014"/>
    </source>
</evidence>
<dbReference type="InterPro" id="IPR000326">
    <property type="entry name" value="PAP2/HPO"/>
</dbReference>
<sequence length="149" mass="15892">VKVIVGDYFTPVLLSLMMLGLWFGGKTPASRELHQRATLTAMLGLAFGNLVVQIIGAFIFRDRPYIAEPLELLFYQPTDSSFPANPVVVGTAIAAGLWRANHQLGAVAYLLAGLWGASRVYAGISYPTDIIAGAAIGLGAVMGATWLLR</sequence>
<feature type="transmembrane region" description="Helical" evidence="1">
    <location>
        <begin position="37"/>
        <end position="60"/>
    </location>
</feature>
<dbReference type="Gene3D" id="1.20.144.10">
    <property type="entry name" value="Phosphatidic acid phosphatase type 2/haloperoxidase"/>
    <property type="match status" value="1"/>
</dbReference>
<dbReference type="Pfam" id="PF01569">
    <property type="entry name" value="PAP2"/>
    <property type="match status" value="1"/>
</dbReference>
<dbReference type="SMART" id="SM00014">
    <property type="entry name" value="acidPPc"/>
    <property type="match status" value="1"/>
</dbReference>
<keyword evidence="1" id="KW-0472">Membrane</keyword>
<keyword evidence="1" id="KW-0812">Transmembrane</keyword>
<dbReference type="SUPFAM" id="SSF48317">
    <property type="entry name" value="Acid phosphatase/Vanadium-dependent haloperoxidase"/>
    <property type="match status" value="1"/>
</dbReference>
<evidence type="ECO:0000256" key="1">
    <source>
        <dbReference type="SAM" id="Phobius"/>
    </source>
</evidence>
<evidence type="ECO:0000313" key="3">
    <source>
        <dbReference type="EMBL" id="SVD00120.1"/>
    </source>
</evidence>
<accession>A0A382RRN8</accession>
<feature type="non-terminal residue" evidence="3">
    <location>
        <position position="1"/>
    </location>
</feature>
<dbReference type="InterPro" id="IPR036938">
    <property type="entry name" value="PAP2/HPO_sf"/>
</dbReference>
<name>A0A382RRN8_9ZZZZ</name>
<gene>
    <name evidence="3" type="ORF">METZ01_LOCUS352974</name>
</gene>
<keyword evidence="1" id="KW-1133">Transmembrane helix</keyword>
<reference evidence="3" key="1">
    <citation type="submission" date="2018-05" db="EMBL/GenBank/DDBJ databases">
        <authorList>
            <person name="Lanie J.A."/>
            <person name="Ng W.-L."/>
            <person name="Kazmierczak K.M."/>
            <person name="Andrzejewski T.M."/>
            <person name="Davidsen T.M."/>
            <person name="Wayne K.J."/>
            <person name="Tettelin H."/>
            <person name="Glass J.I."/>
            <person name="Rusch D."/>
            <person name="Podicherti R."/>
            <person name="Tsui H.-C.T."/>
            <person name="Winkler M.E."/>
        </authorList>
    </citation>
    <scope>NUCLEOTIDE SEQUENCE</scope>
</reference>
<organism evidence="3">
    <name type="scientific">marine metagenome</name>
    <dbReference type="NCBI Taxonomy" id="408172"/>
    <lineage>
        <taxon>unclassified sequences</taxon>
        <taxon>metagenomes</taxon>
        <taxon>ecological metagenomes</taxon>
    </lineage>
</organism>
<feature type="transmembrane region" description="Helical" evidence="1">
    <location>
        <begin position="80"/>
        <end position="98"/>
    </location>
</feature>
<feature type="transmembrane region" description="Helical" evidence="1">
    <location>
        <begin position="105"/>
        <end position="124"/>
    </location>
</feature>
<feature type="domain" description="Phosphatidic acid phosphatase type 2/haloperoxidase" evidence="2">
    <location>
        <begin position="38"/>
        <end position="147"/>
    </location>
</feature>